<feature type="region of interest" description="Disordered" evidence="1">
    <location>
        <begin position="245"/>
        <end position="270"/>
    </location>
</feature>
<organism evidence="3 4">
    <name type="scientific">Prorocentrum cordatum</name>
    <dbReference type="NCBI Taxonomy" id="2364126"/>
    <lineage>
        <taxon>Eukaryota</taxon>
        <taxon>Sar</taxon>
        <taxon>Alveolata</taxon>
        <taxon>Dinophyceae</taxon>
        <taxon>Prorocentrales</taxon>
        <taxon>Prorocentraceae</taxon>
        <taxon>Prorocentrum</taxon>
    </lineage>
</organism>
<reference evidence="3" key="1">
    <citation type="submission" date="2023-10" db="EMBL/GenBank/DDBJ databases">
        <authorList>
            <person name="Chen Y."/>
            <person name="Shah S."/>
            <person name="Dougan E. K."/>
            <person name="Thang M."/>
            <person name="Chan C."/>
        </authorList>
    </citation>
    <scope>NUCLEOTIDE SEQUENCE [LARGE SCALE GENOMIC DNA]</scope>
</reference>
<feature type="domain" description="Peptidase C19 ubiquitin carboxyl-terminal hydrolase" evidence="2">
    <location>
        <begin position="25"/>
        <end position="88"/>
    </location>
</feature>
<dbReference type="SUPFAM" id="SSF54001">
    <property type="entry name" value="Cysteine proteinases"/>
    <property type="match status" value="1"/>
</dbReference>
<keyword evidence="4" id="KW-1185">Reference proteome</keyword>
<evidence type="ECO:0000313" key="4">
    <source>
        <dbReference type="Proteomes" id="UP001189429"/>
    </source>
</evidence>
<feature type="compositionally biased region" description="Basic and acidic residues" evidence="1">
    <location>
        <begin position="346"/>
        <end position="355"/>
    </location>
</feature>
<dbReference type="Proteomes" id="UP001189429">
    <property type="component" value="Unassembled WGS sequence"/>
</dbReference>
<evidence type="ECO:0000259" key="2">
    <source>
        <dbReference type="Pfam" id="PF00443"/>
    </source>
</evidence>
<protein>
    <recommendedName>
        <fullName evidence="2">Peptidase C19 ubiquitin carboxyl-terminal hydrolase domain-containing protein</fullName>
    </recommendedName>
</protein>
<dbReference type="Pfam" id="PF00443">
    <property type="entry name" value="UCH"/>
    <property type="match status" value="1"/>
</dbReference>
<name>A0ABN9W578_9DINO</name>
<dbReference type="Gene3D" id="3.90.70.10">
    <property type="entry name" value="Cysteine proteinases"/>
    <property type="match status" value="1"/>
</dbReference>
<feature type="region of interest" description="Disordered" evidence="1">
    <location>
        <begin position="315"/>
        <end position="355"/>
    </location>
</feature>
<dbReference type="InterPro" id="IPR038765">
    <property type="entry name" value="Papain-like_cys_pep_sf"/>
</dbReference>
<proteinExistence type="predicted"/>
<sequence length="355" mass="39539">MGALQVEACRTQLGPGSLVQCTVDLQERLLAAADQQVWSVSPARMRDRFVQAAPAFAGCLQQDAHEFFLEYVNQLDEEIKRQRRLQLQEQVQEGNVRRRDTDESDAPLHFDAEVTKHLILWHAWGPVPDAGSSVFQRFLAGFLPGGRPHCGAHAHRVLRGRGGGRHVREVRRGRRGAPEAPDQATTRAGTASQALPLLHFHRTLQRGVPIPRCYLCFLLFPFGIHDKAATRSSRRASRFRRSWTWPHTRRSRSPEPAALSAHGRRSTTCRRRWRTTARLPAQVIMFATPAMAQESGTCTTIPLYRSFARTPCRGWGATPTSSSTAGGRARTGRRRHPTLSASPSAVEHDGATSSI</sequence>
<comment type="caution">
    <text evidence="3">The sequence shown here is derived from an EMBL/GenBank/DDBJ whole genome shotgun (WGS) entry which is preliminary data.</text>
</comment>
<evidence type="ECO:0000256" key="1">
    <source>
        <dbReference type="SAM" id="MobiDB-lite"/>
    </source>
</evidence>
<gene>
    <name evidence="3" type="ORF">PCOR1329_LOCUS64181</name>
</gene>
<accession>A0ABN9W578</accession>
<dbReference type="InterPro" id="IPR001394">
    <property type="entry name" value="Peptidase_C19_UCH"/>
</dbReference>
<dbReference type="EMBL" id="CAUYUJ010018171">
    <property type="protein sequence ID" value="CAK0881268.1"/>
    <property type="molecule type" value="Genomic_DNA"/>
</dbReference>
<evidence type="ECO:0000313" key="3">
    <source>
        <dbReference type="EMBL" id="CAK0881268.1"/>
    </source>
</evidence>